<sequence length="170" mass="19866">MIYLSFLLFASIRLLFLRYSIKQEKALIAAGGVEYGEKVSFLLAIIHTIIYFSAFFEGIIRKIRLDSISVIGLLLIGLSYAVLVYIIHLLGKFWTVKLMIASDHVYIDHWLFRKVKHPNYFFNLIPELIGIILFFHAWLTGIIGLPIYMIILMLRIKEENEVNKQFKRNI</sequence>
<dbReference type="PANTHER" id="PTHR43847">
    <property type="entry name" value="BLL3993 PROTEIN"/>
    <property type="match status" value="1"/>
</dbReference>
<name>A0ABQ1P6B1_9ENTE</name>
<evidence type="ECO:0000256" key="3">
    <source>
        <dbReference type="ARBA" id="ARBA00022989"/>
    </source>
</evidence>
<proteinExistence type="predicted"/>
<dbReference type="InterPro" id="IPR007269">
    <property type="entry name" value="ICMT_MeTrfase"/>
</dbReference>
<keyword evidence="7" id="KW-1185">Reference proteome</keyword>
<organism evidence="6 7">
    <name type="scientific">Enterococcus wangshanyuanii</name>
    <dbReference type="NCBI Taxonomy" id="2005703"/>
    <lineage>
        <taxon>Bacteria</taxon>
        <taxon>Bacillati</taxon>
        <taxon>Bacillota</taxon>
        <taxon>Bacilli</taxon>
        <taxon>Lactobacillales</taxon>
        <taxon>Enterococcaceae</taxon>
        <taxon>Enterococcus</taxon>
    </lineage>
</organism>
<dbReference type="InterPro" id="IPR052527">
    <property type="entry name" value="Metal_cation-efflux_comp"/>
</dbReference>
<dbReference type="EMBL" id="BMKI01000004">
    <property type="protein sequence ID" value="GGC91952.1"/>
    <property type="molecule type" value="Genomic_DNA"/>
</dbReference>
<comment type="caution">
    <text evidence="6">The sequence shown here is derived from an EMBL/GenBank/DDBJ whole genome shotgun (WGS) entry which is preliminary data.</text>
</comment>
<evidence type="ECO:0000256" key="5">
    <source>
        <dbReference type="SAM" id="Phobius"/>
    </source>
</evidence>
<keyword evidence="4 5" id="KW-0472">Membrane</keyword>
<feature type="transmembrane region" description="Helical" evidence="5">
    <location>
        <begin position="38"/>
        <end position="56"/>
    </location>
</feature>
<evidence type="ECO:0000256" key="2">
    <source>
        <dbReference type="ARBA" id="ARBA00022692"/>
    </source>
</evidence>
<protein>
    <recommendedName>
        <fullName evidence="8">Isoprenylcysteine carboxyl methyltransferase</fullName>
    </recommendedName>
</protein>
<feature type="transmembrane region" description="Helical" evidence="5">
    <location>
        <begin position="128"/>
        <end position="154"/>
    </location>
</feature>
<evidence type="ECO:0000256" key="4">
    <source>
        <dbReference type="ARBA" id="ARBA00023136"/>
    </source>
</evidence>
<evidence type="ECO:0000256" key="1">
    <source>
        <dbReference type="ARBA" id="ARBA00004141"/>
    </source>
</evidence>
<evidence type="ECO:0000313" key="6">
    <source>
        <dbReference type="EMBL" id="GGC91952.1"/>
    </source>
</evidence>
<reference evidence="7" key="1">
    <citation type="journal article" date="2019" name="Int. J. Syst. Evol. Microbiol.">
        <title>The Global Catalogue of Microorganisms (GCM) 10K type strain sequencing project: providing services to taxonomists for standard genome sequencing and annotation.</title>
        <authorList>
            <consortium name="The Broad Institute Genomics Platform"/>
            <consortium name="The Broad Institute Genome Sequencing Center for Infectious Disease"/>
            <person name="Wu L."/>
            <person name="Ma J."/>
        </authorList>
    </citation>
    <scope>NUCLEOTIDE SEQUENCE [LARGE SCALE GENOMIC DNA]</scope>
    <source>
        <strain evidence="7">CGMCC 1.15942</strain>
    </source>
</reference>
<dbReference type="Gene3D" id="1.20.120.1630">
    <property type="match status" value="1"/>
</dbReference>
<accession>A0ABQ1P6B1</accession>
<feature type="transmembrane region" description="Helical" evidence="5">
    <location>
        <begin position="68"/>
        <end position="90"/>
    </location>
</feature>
<dbReference type="PANTHER" id="PTHR43847:SF1">
    <property type="entry name" value="BLL3993 PROTEIN"/>
    <property type="match status" value="1"/>
</dbReference>
<dbReference type="Pfam" id="PF04140">
    <property type="entry name" value="ICMT"/>
    <property type="match status" value="1"/>
</dbReference>
<dbReference type="RefSeq" id="WP_088270195.1">
    <property type="nucleotide sequence ID" value="NZ_BMKI01000004.1"/>
</dbReference>
<evidence type="ECO:0000313" key="7">
    <source>
        <dbReference type="Proteomes" id="UP000630615"/>
    </source>
</evidence>
<evidence type="ECO:0008006" key="8">
    <source>
        <dbReference type="Google" id="ProtNLM"/>
    </source>
</evidence>
<comment type="subcellular location">
    <subcellularLocation>
        <location evidence="1">Membrane</location>
        <topology evidence="1">Multi-pass membrane protein</topology>
    </subcellularLocation>
</comment>
<dbReference type="Proteomes" id="UP000630615">
    <property type="component" value="Unassembled WGS sequence"/>
</dbReference>
<gene>
    <name evidence="6" type="ORF">GCM10011573_21920</name>
</gene>
<keyword evidence="3 5" id="KW-1133">Transmembrane helix</keyword>
<keyword evidence="2 5" id="KW-0812">Transmembrane</keyword>